<reference evidence="3 4" key="1">
    <citation type="journal article" date="2018" name="Int. J. Food Microbiol.">
        <title>Growth of Carnobacterium spp. isolated from chilled vacuum-packaged meat under relevant acidic conditions.</title>
        <authorList>
            <person name="Zhang P."/>
            <person name="Badoni M."/>
            <person name="Ganzle M."/>
            <person name="Yang X."/>
        </authorList>
    </citation>
    <scope>NUCLEOTIDE SEQUENCE [LARGE SCALE GENOMIC DNA]</scope>
    <source>
        <strain evidence="3 4">B2</strain>
    </source>
</reference>
<dbReference type="Gene3D" id="1.20.1170.10">
    <property type="match status" value="1"/>
</dbReference>
<dbReference type="Gene3D" id="3.20.20.80">
    <property type="entry name" value="Glycosidases"/>
    <property type="match status" value="1"/>
</dbReference>
<comment type="caution">
    <text evidence="3">The sequence shown here is derived from an EMBL/GenBank/DDBJ whole genome shotgun (WGS) entry which is preliminary data.</text>
</comment>
<dbReference type="GO" id="GO:0016998">
    <property type="term" value="P:cell wall macromolecule catabolic process"/>
    <property type="evidence" value="ECO:0007669"/>
    <property type="project" value="InterPro"/>
</dbReference>
<dbReference type="InterPro" id="IPR002053">
    <property type="entry name" value="Glyco_hydro_25"/>
</dbReference>
<organism evidence="3 4">
    <name type="scientific">Carnobacterium divergens</name>
    <name type="common">Lactobacillus divergens</name>
    <dbReference type="NCBI Taxonomy" id="2748"/>
    <lineage>
        <taxon>Bacteria</taxon>
        <taxon>Bacillati</taxon>
        <taxon>Bacillota</taxon>
        <taxon>Bacilli</taxon>
        <taxon>Lactobacillales</taxon>
        <taxon>Carnobacteriaceae</taxon>
        <taxon>Carnobacterium</taxon>
    </lineage>
</organism>
<evidence type="ECO:0000313" key="4">
    <source>
        <dbReference type="Proteomes" id="UP000297938"/>
    </source>
</evidence>
<keyword evidence="1" id="KW-0175">Coiled coil</keyword>
<gene>
    <name evidence="3" type="ORF">CKN69_11630</name>
</gene>
<protein>
    <recommendedName>
        <fullName evidence="2">Tail spike domain-containing protein</fullName>
    </recommendedName>
</protein>
<feature type="non-terminal residue" evidence="3">
    <location>
        <position position="474"/>
    </location>
</feature>
<name>A0A7Z8G496_CARDV</name>
<accession>A0A7Z8G496</accession>
<feature type="coiled-coil region" evidence="1">
    <location>
        <begin position="399"/>
        <end position="433"/>
    </location>
</feature>
<dbReference type="GO" id="GO:0009253">
    <property type="term" value="P:peptidoglycan catabolic process"/>
    <property type="evidence" value="ECO:0007669"/>
    <property type="project" value="InterPro"/>
</dbReference>
<dbReference type="RefSeq" id="WP_135026491.1">
    <property type="nucleotide sequence ID" value="NZ_NROV01000016.1"/>
</dbReference>
<dbReference type="GO" id="GO:0003796">
    <property type="term" value="F:lysozyme activity"/>
    <property type="evidence" value="ECO:0007669"/>
    <property type="project" value="InterPro"/>
</dbReference>
<dbReference type="PROSITE" id="PS51904">
    <property type="entry name" value="GLYCOSYL_HYDROL_F25_2"/>
    <property type="match status" value="1"/>
</dbReference>
<feature type="domain" description="Tail spike" evidence="2">
    <location>
        <begin position="101"/>
        <end position="373"/>
    </location>
</feature>
<dbReference type="InterPro" id="IPR010572">
    <property type="entry name" value="Tail_dom"/>
</dbReference>
<evidence type="ECO:0000313" key="3">
    <source>
        <dbReference type="EMBL" id="TFJ23552.1"/>
    </source>
</evidence>
<sequence length="474" mass="54358">MHRISIINNGIETIIHSGNNSSLKIEEGTIVQGINVINSFTFSITSINPGYGKINPRKTFLKIVNTKNKKIEFEGFILKVNGKMDSDGMYKISYTCVDELYYLKETKQRHGEYHDKTPKEFLTIILKNHNKRADSDRQFQVGEVTVTNSTDNVYRYLDPTKSTWENIFEKLIDGMKGELRVRKENGVRYLDWLVEIGEKKENPKLSIGRNLISSSESDDLEEIYSRLIPLGARVESENKEDSDVSQARVTIETVNNGKDYIDDLEAQQLIGGIKEETIVFDDVHEPSTLLKKAEEARKQNAFKRTIEVNALDLFLIGKEVDSFEVSNYYMTNTPFLSKGYIRVIEKRIDVLRPWESSLTIGEKTERGSSYQAKLSNVGKKVISMREEMIAQNKRYNSLYKGVNESLTENNKEIEKQRKEMEEMNKKIKKLENQISPPDPTEQKGSDISEYNASIDWAKFKSTGHTFVMIKGGYG</sequence>
<dbReference type="EMBL" id="NRPP01000018">
    <property type="protein sequence ID" value="TFJ23552.1"/>
    <property type="molecule type" value="Genomic_DNA"/>
</dbReference>
<evidence type="ECO:0000259" key="2">
    <source>
        <dbReference type="Pfam" id="PF06605"/>
    </source>
</evidence>
<proteinExistence type="predicted"/>
<dbReference type="Proteomes" id="UP000297938">
    <property type="component" value="Unassembled WGS sequence"/>
</dbReference>
<dbReference type="AlphaFoldDB" id="A0A7Z8G496"/>
<evidence type="ECO:0000256" key="1">
    <source>
        <dbReference type="SAM" id="Coils"/>
    </source>
</evidence>
<dbReference type="Pfam" id="PF06605">
    <property type="entry name" value="Prophage_tail"/>
    <property type="match status" value="1"/>
</dbReference>